<reference evidence="1" key="1">
    <citation type="journal article" date="2014" name="Front. Microbiol.">
        <title>High frequency of phylogenetically diverse reductive dehalogenase-homologous genes in deep subseafloor sedimentary metagenomes.</title>
        <authorList>
            <person name="Kawai M."/>
            <person name="Futagami T."/>
            <person name="Toyoda A."/>
            <person name="Takaki Y."/>
            <person name="Nishi S."/>
            <person name="Hori S."/>
            <person name="Arai W."/>
            <person name="Tsubouchi T."/>
            <person name="Morono Y."/>
            <person name="Uchiyama I."/>
            <person name="Ito T."/>
            <person name="Fujiyama A."/>
            <person name="Inagaki F."/>
            <person name="Takami H."/>
        </authorList>
    </citation>
    <scope>NUCLEOTIDE SEQUENCE</scope>
    <source>
        <strain evidence="1">Expedition CK06-06</strain>
    </source>
</reference>
<comment type="caution">
    <text evidence="1">The sequence shown here is derived from an EMBL/GenBank/DDBJ whole genome shotgun (WGS) entry which is preliminary data.</text>
</comment>
<dbReference type="EMBL" id="BARU01000503">
    <property type="protein sequence ID" value="GAH21459.1"/>
    <property type="molecule type" value="Genomic_DNA"/>
</dbReference>
<gene>
    <name evidence="1" type="ORF">S03H2_01662</name>
</gene>
<proteinExistence type="predicted"/>
<organism evidence="1">
    <name type="scientific">marine sediment metagenome</name>
    <dbReference type="NCBI Taxonomy" id="412755"/>
    <lineage>
        <taxon>unclassified sequences</taxon>
        <taxon>metagenomes</taxon>
        <taxon>ecological metagenomes</taxon>
    </lineage>
</organism>
<accession>X1EWE5</accession>
<sequence length="160" mass="18646">MDDLMLFDKILGNSNIKNISWKNEIEKWLLYVNNKGELDRFIPRLTKMDSRKINEALAEISSAYLLESILNLKVIGWEVPTNSDKNVDFTIDLNSEEVYCEVKSPSWTSELSKKEKLGIRKDQGKYIKNEARWFGHWVNIRYAIKKAYPSILSNNIKSSI</sequence>
<protein>
    <submittedName>
        <fullName evidence="1">Uncharacterized protein</fullName>
    </submittedName>
</protein>
<evidence type="ECO:0000313" key="1">
    <source>
        <dbReference type="EMBL" id="GAH21459.1"/>
    </source>
</evidence>
<name>X1EWE5_9ZZZZ</name>
<dbReference type="AlphaFoldDB" id="X1EWE5"/>